<feature type="region of interest" description="Disordered" evidence="4">
    <location>
        <begin position="172"/>
        <end position="197"/>
    </location>
</feature>
<dbReference type="Pfam" id="PF03480">
    <property type="entry name" value="DctP"/>
    <property type="match status" value="1"/>
</dbReference>
<accession>A0ABW4L247</accession>
<dbReference type="InterPro" id="IPR038404">
    <property type="entry name" value="TRAP_DctP_sf"/>
</dbReference>
<evidence type="ECO:0000313" key="7">
    <source>
        <dbReference type="Proteomes" id="UP001597277"/>
    </source>
</evidence>
<dbReference type="PIRSF" id="PIRSF006470">
    <property type="entry name" value="DctB"/>
    <property type="match status" value="1"/>
</dbReference>
<comment type="similarity">
    <text evidence="1">Belongs to the bacterial solute-binding protein 7 family.</text>
</comment>
<proteinExistence type="inferred from homology"/>
<evidence type="ECO:0000256" key="4">
    <source>
        <dbReference type="SAM" id="MobiDB-lite"/>
    </source>
</evidence>
<dbReference type="EMBL" id="JBHUEE010000002">
    <property type="protein sequence ID" value="MFD1717533.1"/>
    <property type="molecule type" value="Genomic_DNA"/>
</dbReference>
<evidence type="ECO:0000256" key="2">
    <source>
        <dbReference type="ARBA" id="ARBA00022448"/>
    </source>
</evidence>
<dbReference type="NCBIfam" id="TIGR00787">
    <property type="entry name" value="dctP"/>
    <property type="match status" value="1"/>
</dbReference>
<gene>
    <name evidence="6" type="ORF">ACFSE6_06780</name>
</gene>
<keyword evidence="3 5" id="KW-0732">Signal</keyword>
<feature type="signal peptide" evidence="5">
    <location>
        <begin position="1"/>
        <end position="24"/>
    </location>
</feature>
<sequence length="347" mass="37559">MAARHPGGALAVVLTAVLLASACAADRSAEAAPGENPPVELRAAHAQTPDHPYQVCGLEHMQRELADHPQANLSLEIFPSGQLGSNEENLEEIQAGSLDLSVPGLGSLTIFDDRIGALETAFSVEDQQELQDLLDGEIGGELIEPLRTTHNVRILGPLWALGSRHITANRPITSPDDLAGSAMRTQQTASSRATAEALGATPTPVDFGELYLALSQGLVQAQENPLVQIDTANLTEVQRYIMMTGHVVNVSILSMSESTYQELTDEQRQVLEAAADHAAAEVNQCIADAEEEILERWRATDAIEVVGEDELDMDAFREHAREVYTGEDSAYAEDWGELYLELTEESR</sequence>
<dbReference type="PROSITE" id="PS51257">
    <property type="entry name" value="PROKAR_LIPOPROTEIN"/>
    <property type="match status" value="1"/>
</dbReference>
<evidence type="ECO:0000256" key="1">
    <source>
        <dbReference type="ARBA" id="ARBA00009023"/>
    </source>
</evidence>
<organism evidence="6 7">
    <name type="scientific">Georgenia deserti</name>
    <dbReference type="NCBI Taxonomy" id="2093781"/>
    <lineage>
        <taxon>Bacteria</taxon>
        <taxon>Bacillati</taxon>
        <taxon>Actinomycetota</taxon>
        <taxon>Actinomycetes</taxon>
        <taxon>Micrococcales</taxon>
        <taxon>Bogoriellaceae</taxon>
        <taxon>Georgenia</taxon>
    </lineage>
</organism>
<comment type="caution">
    <text evidence="6">The sequence shown here is derived from an EMBL/GenBank/DDBJ whole genome shotgun (WGS) entry which is preliminary data.</text>
</comment>
<evidence type="ECO:0000313" key="6">
    <source>
        <dbReference type="EMBL" id="MFD1717533.1"/>
    </source>
</evidence>
<name>A0ABW4L247_9MICO</name>
<reference evidence="7" key="1">
    <citation type="journal article" date="2019" name="Int. J. Syst. Evol. Microbiol.">
        <title>The Global Catalogue of Microorganisms (GCM) 10K type strain sequencing project: providing services to taxonomists for standard genome sequencing and annotation.</title>
        <authorList>
            <consortium name="The Broad Institute Genomics Platform"/>
            <consortium name="The Broad Institute Genome Sequencing Center for Infectious Disease"/>
            <person name="Wu L."/>
            <person name="Ma J."/>
        </authorList>
    </citation>
    <scope>NUCLEOTIDE SEQUENCE [LARGE SCALE GENOMIC DNA]</scope>
    <source>
        <strain evidence="7">JCM 17130</strain>
    </source>
</reference>
<dbReference type="Proteomes" id="UP001597277">
    <property type="component" value="Unassembled WGS sequence"/>
</dbReference>
<keyword evidence="2" id="KW-0813">Transport</keyword>
<feature type="chain" id="PRO_5045104208" evidence="5">
    <location>
        <begin position="25"/>
        <end position="347"/>
    </location>
</feature>
<dbReference type="PANTHER" id="PTHR33376:SF7">
    <property type="entry name" value="C4-DICARBOXYLATE-BINDING PROTEIN DCTB"/>
    <property type="match status" value="1"/>
</dbReference>
<dbReference type="InterPro" id="IPR018389">
    <property type="entry name" value="DctP_fam"/>
</dbReference>
<keyword evidence="7" id="KW-1185">Reference proteome</keyword>
<dbReference type="PANTHER" id="PTHR33376">
    <property type="match status" value="1"/>
</dbReference>
<protein>
    <submittedName>
        <fullName evidence="6">DctP family TRAP transporter solute-binding subunit</fullName>
    </submittedName>
</protein>
<dbReference type="Gene3D" id="3.40.190.170">
    <property type="entry name" value="Bacterial extracellular solute-binding protein, family 7"/>
    <property type="match status" value="1"/>
</dbReference>
<dbReference type="RefSeq" id="WP_388003947.1">
    <property type="nucleotide sequence ID" value="NZ_JBHUEE010000002.1"/>
</dbReference>
<evidence type="ECO:0000256" key="3">
    <source>
        <dbReference type="ARBA" id="ARBA00022729"/>
    </source>
</evidence>
<dbReference type="NCBIfam" id="NF037995">
    <property type="entry name" value="TRAP_S1"/>
    <property type="match status" value="1"/>
</dbReference>
<evidence type="ECO:0000256" key="5">
    <source>
        <dbReference type="SAM" id="SignalP"/>
    </source>
</evidence>
<feature type="compositionally biased region" description="Polar residues" evidence="4">
    <location>
        <begin position="183"/>
        <end position="193"/>
    </location>
</feature>
<dbReference type="InterPro" id="IPR004682">
    <property type="entry name" value="TRAP_DctP"/>
</dbReference>